<reference evidence="2" key="5">
    <citation type="journal article" date="2021" name="G3 (Bethesda)">
        <title>Aegilops tauschii genome assembly Aet v5.0 features greater sequence contiguity and improved annotation.</title>
        <authorList>
            <person name="Wang L."/>
            <person name="Zhu T."/>
            <person name="Rodriguez J.C."/>
            <person name="Deal K.R."/>
            <person name="Dubcovsky J."/>
            <person name="McGuire P.E."/>
            <person name="Lux T."/>
            <person name="Spannagl M."/>
            <person name="Mayer K.F.X."/>
            <person name="Baldrich P."/>
            <person name="Meyers B.C."/>
            <person name="Huo N."/>
            <person name="Gu Y.Q."/>
            <person name="Zhou H."/>
            <person name="Devos K.M."/>
            <person name="Bennetzen J.L."/>
            <person name="Unver T."/>
            <person name="Budak H."/>
            <person name="Gulick P.J."/>
            <person name="Galiba G."/>
            <person name="Kalapos B."/>
            <person name="Nelson D.R."/>
            <person name="Li P."/>
            <person name="You F.M."/>
            <person name="Luo M.C."/>
            <person name="Dvorak J."/>
        </authorList>
    </citation>
    <scope>NUCLEOTIDE SEQUENCE [LARGE SCALE GENOMIC DNA]</scope>
    <source>
        <strain evidence="2">cv. AL8/78</strain>
    </source>
</reference>
<reference evidence="3" key="2">
    <citation type="journal article" date="2017" name="Nat. Plants">
        <title>The Aegilops tauschii genome reveals multiple impacts of transposons.</title>
        <authorList>
            <person name="Zhao G."/>
            <person name="Zou C."/>
            <person name="Li K."/>
            <person name="Wang K."/>
            <person name="Li T."/>
            <person name="Gao L."/>
            <person name="Zhang X."/>
            <person name="Wang H."/>
            <person name="Yang Z."/>
            <person name="Liu X."/>
            <person name="Jiang W."/>
            <person name="Mao L."/>
            <person name="Kong X."/>
            <person name="Jiao Y."/>
            <person name="Jia J."/>
        </authorList>
    </citation>
    <scope>NUCLEOTIDE SEQUENCE [LARGE SCALE GENOMIC DNA]</scope>
    <source>
        <strain evidence="3">cv. AL8/78</strain>
    </source>
</reference>
<evidence type="ECO:0000313" key="3">
    <source>
        <dbReference type="Proteomes" id="UP000015105"/>
    </source>
</evidence>
<dbReference type="AlphaFoldDB" id="A0A453T7H5"/>
<evidence type="ECO:0000256" key="1">
    <source>
        <dbReference type="SAM" id="MobiDB-lite"/>
    </source>
</evidence>
<protein>
    <submittedName>
        <fullName evidence="2">Uncharacterized protein</fullName>
    </submittedName>
</protein>
<reference evidence="2" key="4">
    <citation type="submission" date="2019-03" db="UniProtKB">
        <authorList>
            <consortium name="EnsemblPlants"/>
        </authorList>
    </citation>
    <scope>IDENTIFICATION</scope>
</reference>
<reference evidence="3" key="1">
    <citation type="journal article" date="2014" name="Science">
        <title>Ancient hybridizations among the ancestral genomes of bread wheat.</title>
        <authorList>
            <consortium name="International Wheat Genome Sequencing Consortium,"/>
            <person name="Marcussen T."/>
            <person name="Sandve S.R."/>
            <person name="Heier L."/>
            <person name="Spannagl M."/>
            <person name="Pfeifer M."/>
            <person name="Jakobsen K.S."/>
            <person name="Wulff B.B."/>
            <person name="Steuernagel B."/>
            <person name="Mayer K.F."/>
            <person name="Olsen O.A."/>
        </authorList>
    </citation>
    <scope>NUCLEOTIDE SEQUENCE [LARGE SCALE GENOMIC DNA]</scope>
    <source>
        <strain evidence="3">cv. AL8/78</strain>
    </source>
</reference>
<reference evidence="2" key="3">
    <citation type="journal article" date="2017" name="Nature">
        <title>Genome sequence of the progenitor of the wheat D genome Aegilops tauschii.</title>
        <authorList>
            <person name="Luo M.C."/>
            <person name="Gu Y.Q."/>
            <person name="Puiu D."/>
            <person name="Wang H."/>
            <person name="Twardziok S.O."/>
            <person name="Deal K.R."/>
            <person name="Huo N."/>
            <person name="Zhu T."/>
            <person name="Wang L."/>
            <person name="Wang Y."/>
            <person name="McGuire P.E."/>
            <person name="Liu S."/>
            <person name="Long H."/>
            <person name="Ramasamy R.K."/>
            <person name="Rodriguez J.C."/>
            <person name="Van S.L."/>
            <person name="Yuan L."/>
            <person name="Wang Z."/>
            <person name="Xia Z."/>
            <person name="Xiao L."/>
            <person name="Anderson O.D."/>
            <person name="Ouyang S."/>
            <person name="Liang Y."/>
            <person name="Zimin A.V."/>
            <person name="Pertea G."/>
            <person name="Qi P."/>
            <person name="Bennetzen J.L."/>
            <person name="Dai X."/>
            <person name="Dawson M.W."/>
            <person name="Muller H.G."/>
            <person name="Kugler K."/>
            <person name="Rivarola-Duarte L."/>
            <person name="Spannagl M."/>
            <person name="Mayer K.F.X."/>
            <person name="Lu F.H."/>
            <person name="Bevan M.W."/>
            <person name="Leroy P."/>
            <person name="Li P."/>
            <person name="You F.M."/>
            <person name="Sun Q."/>
            <person name="Liu Z."/>
            <person name="Lyons E."/>
            <person name="Wicker T."/>
            <person name="Salzberg S.L."/>
            <person name="Devos K.M."/>
            <person name="Dvorak J."/>
        </authorList>
    </citation>
    <scope>NUCLEOTIDE SEQUENCE [LARGE SCALE GENOMIC DNA]</scope>
    <source>
        <strain evidence="2">cv. AL8/78</strain>
    </source>
</reference>
<name>A0A453T7H5_AEGTS</name>
<dbReference type="Gramene" id="AET7Gv21277000.8">
    <property type="protein sequence ID" value="AET7Gv21277000.8"/>
    <property type="gene ID" value="AET7Gv21277000"/>
</dbReference>
<feature type="region of interest" description="Disordered" evidence="1">
    <location>
        <begin position="158"/>
        <end position="186"/>
    </location>
</feature>
<dbReference type="EnsemblPlants" id="AET7Gv21277000.8">
    <property type="protein sequence ID" value="AET7Gv21277000.8"/>
    <property type="gene ID" value="AET7Gv21277000"/>
</dbReference>
<dbReference type="Proteomes" id="UP000015105">
    <property type="component" value="Chromosome 7D"/>
</dbReference>
<keyword evidence="3" id="KW-1185">Reference proteome</keyword>
<feature type="region of interest" description="Disordered" evidence="1">
    <location>
        <begin position="101"/>
        <end position="131"/>
    </location>
</feature>
<accession>A0A453T7H5</accession>
<feature type="region of interest" description="Disordered" evidence="1">
    <location>
        <begin position="242"/>
        <end position="328"/>
    </location>
</feature>
<evidence type="ECO:0000313" key="2">
    <source>
        <dbReference type="EnsemblPlants" id="AET7Gv21277000.8"/>
    </source>
</evidence>
<proteinExistence type="predicted"/>
<organism evidence="2 3">
    <name type="scientific">Aegilops tauschii subsp. strangulata</name>
    <name type="common">Goatgrass</name>
    <dbReference type="NCBI Taxonomy" id="200361"/>
    <lineage>
        <taxon>Eukaryota</taxon>
        <taxon>Viridiplantae</taxon>
        <taxon>Streptophyta</taxon>
        <taxon>Embryophyta</taxon>
        <taxon>Tracheophyta</taxon>
        <taxon>Spermatophyta</taxon>
        <taxon>Magnoliopsida</taxon>
        <taxon>Liliopsida</taxon>
        <taxon>Poales</taxon>
        <taxon>Poaceae</taxon>
        <taxon>BOP clade</taxon>
        <taxon>Pooideae</taxon>
        <taxon>Triticodae</taxon>
        <taxon>Triticeae</taxon>
        <taxon>Triticinae</taxon>
        <taxon>Aegilops</taxon>
    </lineage>
</organism>
<sequence>SPFLWRADTQRQAALLPLCSDPGLRHLHRHRHQQLPKHEPCRFFITATAQPAAHTHTQIEEESGVDVTESCHQLLLCFCLVYTPSRRSHRPIGAKDARAEPWIHAPGHGGGGGGILPRRRRGGGGRGGGGWRWSWKEGGLRRWRRLQCGAAGVRHPAALPDDGGGLLGGDGDGDAAAGDGRGPGARMGRGGCALGPAAVEDQEPARAAVPELAVPRRHLLPPHRPLGVPHLGLREAGVPGRIRHSTSCCKGVRPGGDQVPRRGGGHQLRAGRLQGGHRQDERVEQGGAGAGAAAAGRRVREGQLPVPRRHPAQVRQVGGKDRPAHGQEVSNLPSLHMIRQSIMCLSLSVPHRFE</sequence>